<evidence type="ECO:0000256" key="17">
    <source>
        <dbReference type="PIRSR" id="PIRSR000169-2"/>
    </source>
</evidence>
<dbReference type="GO" id="GO:0005886">
    <property type="term" value="C:plasma membrane"/>
    <property type="evidence" value="ECO:0007669"/>
    <property type="project" value="UniProtKB-SubCell"/>
</dbReference>
<dbReference type="UniPathway" id="UPA00223"/>
<evidence type="ECO:0000313" key="20">
    <source>
        <dbReference type="Proteomes" id="UP000604481"/>
    </source>
</evidence>
<keyword evidence="12" id="KW-0249">Electron transport</keyword>
<feature type="transmembrane region" description="Helical" evidence="18">
    <location>
        <begin position="51"/>
        <end position="73"/>
    </location>
</feature>
<dbReference type="GO" id="GO:0006099">
    <property type="term" value="P:tricarboxylic acid cycle"/>
    <property type="evidence" value="ECO:0007669"/>
    <property type="project" value="UniProtKB-UniPathway"/>
</dbReference>
<dbReference type="InterPro" id="IPR034804">
    <property type="entry name" value="SQR/QFR_C/D"/>
</dbReference>
<dbReference type="GO" id="GO:0046872">
    <property type="term" value="F:metal ion binding"/>
    <property type="evidence" value="ECO:0007669"/>
    <property type="project" value="UniProtKB-KW"/>
</dbReference>
<evidence type="ECO:0000256" key="2">
    <source>
        <dbReference type="ARBA" id="ARBA00004429"/>
    </source>
</evidence>
<keyword evidence="5" id="KW-0813">Transport</keyword>
<feature type="binding site" description="axial binding residue" evidence="17">
    <location>
        <position position="71"/>
    </location>
    <ligand>
        <name>heme</name>
        <dbReference type="ChEBI" id="CHEBI:30413"/>
        <note>ligand shared with second transmembrane subunit</note>
    </ligand>
    <ligandPart>
        <name>Fe</name>
        <dbReference type="ChEBI" id="CHEBI:18248"/>
    </ligandPart>
</feature>
<evidence type="ECO:0000256" key="11">
    <source>
        <dbReference type="ARBA" id="ARBA00022723"/>
    </source>
</evidence>
<feature type="transmembrane region" description="Helical" evidence="18">
    <location>
        <begin position="20"/>
        <end position="39"/>
    </location>
</feature>
<dbReference type="Proteomes" id="UP000604481">
    <property type="component" value="Unassembled WGS sequence"/>
</dbReference>
<proteinExistence type="predicted"/>
<evidence type="ECO:0000256" key="4">
    <source>
        <dbReference type="ARBA" id="ARBA00019425"/>
    </source>
</evidence>
<keyword evidence="9 17" id="KW-0349">Heme</keyword>
<comment type="pathway">
    <text evidence="3">Carbohydrate metabolism; tricarboxylic acid cycle.</text>
</comment>
<dbReference type="PANTHER" id="PTHR38689">
    <property type="entry name" value="SUCCINATE DEHYDROGENASE HYDROPHOBIC MEMBRANE ANCHOR SUBUNIT"/>
    <property type="match status" value="1"/>
</dbReference>
<dbReference type="RefSeq" id="WP_194115887.1">
    <property type="nucleotide sequence ID" value="NZ_JADFUA010000004.1"/>
</dbReference>
<comment type="function">
    <text evidence="1">Membrane-anchoring subunit of succinate dehydrogenase (SDH).</text>
</comment>
<keyword evidence="15 18" id="KW-0472">Membrane</keyword>
<gene>
    <name evidence="19" type="primary">sdhD</name>
    <name evidence="19" type="ORF">INR99_08340</name>
</gene>
<organism evidence="19 20">
    <name type="scientific">Chitinilyticum piscinae</name>
    <dbReference type="NCBI Taxonomy" id="2866724"/>
    <lineage>
        <taxon>Bacteria</taxon>
        <taxon>Pseudomonadati</taxon>
        <taxon>Pseudomonadota</taxon>
        <taxon>Betaproteobacteria</taxon>
        <taxon>Neisseriales</taxon>
        <taxon>Chitinibacteraceae</taxon>
        <taxon>Chitinilyticum</taxon>
    </lineage>
</organism>
<keyword evidence="20" id="KW-1185">Reference proteome</keyword>
<comment type="subcellular location">
    <subcellularLocation>
        <location evidence="2">Cell inner membrane</location>
        <topology evidence="2">Multi-pass membrane protein</topology>
    </subcellularLocation>
</comment>
<feature type="transmembrane region" description="Helical" evidence="18">
    <location>
        <begin position="93"/>
        <end position="113"/>
    </location>
</feature>
<protein>
    <recommendedName>
        <fullName evidence="4">Succinate dehydrogenase hydrophobic membrane anchor subunit</fullName>
    </recommendedName>
</protein>
<keyword evidence="8" id="KW-0816">Tricarboxylic acid cycle</keyword>
<evidence type="ECO:0000256" key="12">
    <source>
        <dbReference type="ARBA" id="ARBA00022982"/>
    </source>
</evidence>
<evidence type="ECO:0000256" key="15">
    <source>
        <dbReference type="ARBA" id="ARBA00023136"/>
    </source>
</evidence>
<dbReference type="EMBL" id="JADFUA010000004">
    <property type="protein sequence ID" value="MBE9609357.1"/>
    <property type="molecule type" value="Genomic_DNA"/>
</dbReference>
<evidence type="ECO:0000256" key="13">
    <source>
        <dbReference type="ARBA" id="ARBA00022989"/>
    </source>
</evidence>
<keyword evidence="7" id="KW-0997">Cell inner membrane</keyword>
<dbReference type="InterPro" id="IPR000701">
    <property type="entry name" value="SuccDH_FuR_B_TM-su"/>
</dbReference>
<dbReference type="InterPro" id="IPR014312">
    <property type="entry name" value="Succ_DH_anchor"/>
</dbReference>
<dbReference type="GO" id="GO:0020037">
    <property type="term" value="F:heme binding"/>
    <property type="evidence" value="ECO:0007669"/>
    <property type="project" value="InterPro"/>
</dbReference>
<comment type="cofactor">
    <cofactor evidence="17">
        <name>heme</name>
        <dbReference type="ChEBI" id="CHEBI:30413"/>
    </cofactor>
    <text evidence="17">The heme is bound between the two transmembrane subunits.</text>
</comment>
<evidence type="ECO:0000256" key="1">
    <source>
        <dbReference type="ARBA" id="ARBA00004050"/>
    </source>
</evidence>
<evidence type="ECO:0000256" key="7">
    <source>
        <dbReference type="ARBA" id="ARBA00022519"/>
    </source>
</evidence>
<keyword evidence="14 17" id="KW-0408">Iron</keyword>
<keyword evidence="11 17" id="KW-0479">Metal-binding</keyword>
<comment type="caution">
    <text evidence="19">The sequence shown here is derived from an EMBL/GenBank/DDBJ whole genome shotgun (WGS) entry which is preliminary data.</text>
</comment>
<dbReference type="NCBIfam" id="TIGR02968">
    <property type="entry name" value="succ_dehyd_anc"/>
    <property type="match status" value="1"/>
</dbReference>
<dbReference type="PIRSF" id="PIRSF000169">
    <property type="entry name" value="SDH_D"/>
    <property type="match status" value="1"/>
</dbReference>
<evidence type="ECO:0000256" key="16">
    <source>
        <dbReference type="PIRSR" id="PIRSR000169-1"/>
    </source>
</evidence>
<keyword evidence="6" id="KW-1003">Cell membrane</keyword>
<evidence type="ECO:0000256" key="3">
    <source>
        <dbReference type="ARBA" id="ARBA00005163"/>
    </source>
</evidence>
<evidence type="ECO:0000256" key="10">
    <source>
        <dbReference type="ARBA" id="ARBA00022692"/>
    </source>
</evidence>
<reference evidence="19 20" key="1">
    <citation type="submission" date="2020-10" db="EMBL/GenBank/DDBJ databases">
        <title>The genome sequence of Chitinilyticum litopenaei 4Y14.</title>
        <authorList>
            <person name="Liu Y."/>
        </authorList>
    </citation>
    <scope>NUCLEOTIDE SEQUENCE [LARGE SCALE GENOMIC DNA]</scope>
    <source>
        <strain evidence="19 20">4Y14</strain>
    </source>
</reference>
<dbReference type="SUPFAM" id="SSF81343">
    <property type="entry name" value="Fumarate reductase respiratory complex transmembrane subunits"/>
    <property type="match status" value="1"/>
</dbReference>
<evidence type="ECO:0000256" key="8">
    <source>
        <dbReference type="ARBA" id="ARBA00022532"/>
    </source>
</evidence>
<dbReference type="GO" id="GO:0017004">
    <property type="term" value="P:cytochrome complex assembly"/>
    <property type="evidence" value="ECO:0007669"/>
    <property type="project" value="TreeGrafter"/>
</dbReference>
<dbReference type="AlphaFoldDB" id="A0A8J7FKG3"/>
<dbReference type="PANTHER" id="PTHR38689:SF1">
    <property type="entry name" value="SUCCINATE DEHYDROGENASE HYDROPHOBIC MEMBRANE ANCHOR SUBUNIT"/>
    <property type="match status" value="1"/>
</dbReference>
<evidence type="ECO:0000256" key="14">
    <source>
        <dbReference type="ARBA" id="ARBA00023004"/>
    </source>
</evidence>
<dbReference type="GO" id="GO:0009055">
    <property type="term" value="F:electron transfer activity"/>
    <property type="evidence" value="ECO:0007669"/>
    <property type="project" value="TreeGrafter"/>
</dbReference>
<feature type="binding site" evidence="16">
    <location>
        <position position="83"/>
    </location>
    <ligand>
        <name>a ubiquinone</name>
        <dbReference type="ChEBI" id="CHEBI:16389"/>
    </ligand>
</feature>
<evidence type="ECO:0000256" key="18">
    <source>
        <dbReference type="SAM" id="Phobius"/>
    </source>
</evidence>
<dbReference type="CDD" id="cd03494">
    <property type="entry name" value="SQR_TypeC_SdhD"/>
    <property type="match status" value="1"/>
</dbReference>
<evidence type="ECO:0000313" key="19">
    <source>
        <dbReference type="EMBL" id="MBE9609357.1"/>
    </source>
</evidence>
<accession>A0A8J7FKG3</accession>
<keyword evidence="13 18" id="KW-1133">Transmembrane helix</keyword>
<dbReference type="Gene3D" id="1.20.1300.10">
    <property type="entry name" value="Fumarate reductase/succinate dehydrogenase, transmembrane subunit"/>
    <property type="match status" value="1"/>
</dbReference>
<evidence type="ECO:0000256" key="5">
    <source>
        <dbReference type="ARBA" id="ARBA00022448"/>
    </source>
</evidence>
<keyword evidence="10 18" id="KW-0812">Transmembrane</keyword>
<evidence type="ECO:0000256" key="6">
    <source>
        <dbReference type="ARBA" id="ARBA00022475"/>
    </source>
</evidence>
<evidence type="ECO:0000256" key="9">
    <source>
        <dbReference type="ARBA" id="ARBA00022617"/>
    </source>
</evidence>
<name>A0A8J7FKG3_9NEIS</name>
<sequence length="115" mass="13074">MVNRHVVGAHYGLRDWLVQRATAVIMLVYAVAVGAFVLFAAKAGYADWQKLFSCTWVRVLSTVTFLALLWHAWVGIRDIWMDYIQPLGLRVTAHVVTILWLVASLVYMIKVVWGV</sequence>
<dbReference type="Pfam" id="PF01127">
    <property type="entry name" value="Sdh_cyt"/>
    <property type="match status" value="1"/>
</dbReference>